<dbReference type="Proteomes" id="UP000014254">
    <property type="component" value="Unassembled WGS sequence"/>
</dbReference>
<dbReference type="GO" id="GO:0016787">
    <property type="term" value="F:hydrolase activity"/>
    <property type="evidence" value="ECO:0007669"/>
    <property type="project" value="UniProtKB-KW"/>
</dbReference>
<organism evidence="6 7">
    <name type="scientific">Mucor circinelloides f. circinelloides (strain 1006PhL)</name>
    <name type="common">Mucormycosis agent</name>
    <name type="synonym">Calyptromyces circinelloides</name>
    <dbReference type="NCBI Taxonomy" id="1220926"/>
    <lineage>
        <taxon>Eukaryota</taxon>
        <taxon>Fungi</taxon>
        <taxon>Fungi incertae sedis</taxon>
        <taxon>Mucoromycota</taxon>
        <taxon>Mucoromycotina</taxon>
        <taxon>Mucoromycetes</taxon>
        <taxon>Mucorales</taxon>
        <taxon>Mucorineae</taxon>
        <taxon>Mucoraceae</taxon>
        <taxon>Mucor</taxon>
    </lineage>
</organism>
<evidence type="ECO:0000256" key="3">
    <source>
        <dbReference type="ARBA" id="ARBA00022840"/>
    </source>
</evidence>
<dbReference type="InterPro" id="IPR027417">
    <property type="entry name" value="P-loop_NTPase"/>
</dbReference>
<dbReference type="InterPro" id="IPR014001">
    <property type="entry name" value="Helicase_ATP-bd"/>
</dbReference>
<dbReference type="VEuPathDB" id="FungiDB:HMPREF1544_00241"/>
<dbReference type="STRING" id="1220926.S2JWJ4"/>
<dbReference type="SMART" id="SM00487">
    <property type="entry name" value="DEXDc"/>
    <property type="match status" value="1"/>
</dbReference>
<feature type="domain" description="Helicase ATP-binding" evidence="4">
    <location>
        <begin position="142"/>
        <end position="312"/>
    </location>
</feature>
<dbReference type="InterPro" id="IPR049730">
    <property type="entry name" value="SNF2/RAD54-like_C"/>
</dbReference>
<evidence type="ECO:0000256" key="2">
    <source>
        <dbReference type="ARBA" id="ARBA00022801"/>
    </source>
</evidence>
<keyword evidence="7" id="KW-1185">Reference proteome</keyword>
<dbReference type="GO" id="GO:0008094">
    <property type="term" value="F:ATP-dependent activity, acting on DNA"/>
    <property type="evidence" value="ECO:0007669"/>
    <property type="project" value="TreeGrafter"/>
</dbReference>
<dbReference type="CDD" id="cd18008">
    <property type="entry name" value="DEXDc_SHPRH-like"/>
    <property type="match status" value="1"/>
</dbReference>
<evidence type="ECO:0000259" key="4">
    <source>
        <dbReference type="PROSITE" id="PS51192"/>
    </source>
</evidence>
<dbReference type="GO" id="GO:0006281">
    <property type="term" value="P:DNA repair"/>
    <property type="evidence" value="ECO:0007669"/>
    <property type="project" value="TreeGrafter"/>
</dbReference>
<dbReference type="Pfam" id="PF00271">
    <property type="entry name" value="Helicase_C"/>
    <property type="match status" value="1"/>
</dbReference>
<feature type="domain" description="Helicase C-terminal" evidence="5">
    <location>
        <begin position="495"/>
        <end position="650"/>
    </location>
</feature>
<evidence type="ECO:0000259" key="5">
    <source>
        <dbReference type="PROSITE" id="PS51194"/>
    </source>
</evidence>
<keyword evidence="1" id="KW-0547">Nucleotide-binding</keyword>
<dbReference type="InterPro" id="IPR001650">
    <property type="entry name" value="Helicase_C-like"/>
</dbReference>
<dbReference type="eggNOG" id="KOG1002">
    <property type="taxonomic scope" value="Eukaryota"/>
</dbReference>
<dbReference type="Pfam" id="PF00176">
    <property type="entry name" value="SNF2-rel_dom"/>
    <property type="match status" value="1"/>
</dbReference>
<dbReference type="AlphaFoldDB" id="S2JWJ4"/>
<dbReference type="CDD" id="cd18793">
    <property type="entry name" value="SF2_C_SNF"/>
    <property type="match status" value="1"/>
</dbReference>
<dbReference type="OMA" id="LWIVEDI"/>
<evidence type="ECO:0000313" key="6">
    <source>
        <dbReference type="EMBL" id="EPB92802.1"/>
    </source>
</evidence>
<evidence type="ECO:0000313" key="7">
    <source>
        <dbReference type="Proteomes" id="UP000014254"/>
    </source>
</evidence>
<dbReference type="Gene3D" id="3.40.50.10810">
    <property type="entry name" value="Tandem AAA-ATPase domain"/>
    <property type="match status" value="1"/>
</dbReference>
<dbReference type="GO" id="GO:0005524">
    <property type="term" value="F:ATP binding"/>
    <property type="evidence" value="ECO:0007669"/>
    <property type="project" value="UniProtKB-KW"/>
</dbReference>
<evidence type="ECO:0000256" key="1">
    <source>
        <dbReference type="ARBA" id="ARBA00022741"/>
    </source>
</evidence>
<dbReference type="EMBL" id="KE123897">
    <property type="protein sequence ID" value="EPB92802.1"/>
    <property type="molecule type" value="Genomic_DNA"/>
</dbReference>
<dbReference type="OrthoDB" id="448448at2759"/>
<dbReference type="InterPro" id="IPR038718">
    <property type="entry name" value="SNF2-like_sf"/>
</dbReference>
<dbReference type="InterPro" id="IPR000330">
    <property type="entry name" value="SNF2_N"/>
</dbReference>
<sequence length="743" mass="86187">MEEDALIVIPKIERTGFEDCPRCRLGEFESSFRISVKNSSHAPSHIFHVHNNEGFQSIMMRLCDEFPRDWLKGVVYYFYIDLGGLYHHIEDPSWLKDKDILIVTTVDDLEELPSISLAAVHASLRHDVELRDHQIDGVNKMIYLEKSQRGGILADDMGLGKTIQTLTVILRRQPLQAIHACTLVIVPSRALGDQWADEIRTKTTYGSLPYFIYQDENVALIDQPCFRVIITTYDRVRGEYKKRVQGIENESPLFDIDWHRIVLDESHKVRARTMLANAVSSLKGKFKWCLSGTPFQNDITELYPIFEFLGIELDPKRKAEEEYVTDVLKSHMIRRTKAILHKELTILPRQEQRFTLEFSPPERALYEYLERLLYHQINLMRTKGDRNHHVVSAAILYLRLKQVCGHHMILMDKFPDLIPMADAGADDELASAMGEGDIPRERNYWDEATEYEQAMEIIASYHDQYGNLQDPIDSSQLQKLKFIKHSTKATWLVSFLKKLLAADPTDKIVVVSQFVDVIIKIAELLTTTKLPFATYHGSMSNYARKVALQKFNHDPRFRIMIMSLKAGGVGLNLQRANHMIILDRWWNPATMDQAVARIHRMNQLKETYIHTVVIKDTIEESLMDNILDKKNALFHKIVEAELDKEEDDFKADPVNENEPIFKLDKGKRRADLKEESDDEDFDYLYNSENFPLTVKKEENRDIDLLAMGQIMPKNMVRRLDKIESLENDTGILSKKRKKREPRS</sequence>
<dbReference type="PROSITE" id="PS51194">
    <property type="entry name" value="HELICASE_CTER"/>
    <property type="match status" value="1"/>
</dbReference>
<name>S2JWJ4_MUCC1</name>
<reference evidence="7" key="1">
    <citation type="submission" date="2013-05" db="EMBL/GenBank/DDBJ databases">
        <title>The Genome sequence of Mucor circinelloides f. circinelloides 1006PhL.</title>
        <authorList>
            <consortium name="The Broad Institute Genomics Platform"/>
            <person name="Cuomo C."/>
            <person name="Earl A."/>
            <person name="Findley K."/>
            <person name="Lee S.C."/>
            <person name="Walker B."/>
            <person name="Young S."/>
            <person name="Zeng Q."/>
            <person name="Gargeya S."/>
            <person name="Fitzgerald M."/>
            <person name="Haas B."/>
            <person name="Abouelleil A."/>
            <person name="Allen A.W."/>
            <person name="Alvarado L."/>
            <person name="Arachchi H.M."/>
            <person name="Berlin A.M."/>
            <person name="Chapman S.B."/>
            <person name="Gainer-Dewar J."/>
            <person name="Goldberg J."/>
            <person name="Griggs A."/>
            <person name="Gujja S."/>
            <person name="Hansen M."/>
            <person name="Howarth C."/>
            <person name="Imamovic A."/>
            <person name="Ireland A."/>
            <person name="Larimer J."/>
            <person name="McCowan C."/>
            <person name="Murphy C."/>
            <person name="Pearson M."/>
            <person name="Poon T.W."/>
            <person name="Priest M."/>
            <person name="Roberts A."/>
            <person name="Saif S."/>
            <person name="Shea T."/>
            <person name="Sisk P."/>
            <person name="Sykes S."/>
            <person name="Wortman J."/>
            <person name="Nusbaum C."/>
            <person name="Birren B."/>
        </authorList>
    </citation>
    <scope>NUCLEOTIDE SEQUENCE [LARGE SCALE GENOMIC DNA]</scope>
    <source>
        <strain evidence="7">1006PhL</strain>
    </source>
</reference>
<evidence type="ECO:0008006" key="8">
    <source>
        <dbReference type="Google" id="ProtNLM"/>
    </source>
</evidence>
<accession>S2JWJ4</accession>
<dbReference type="InterPro" id="IPR050628">
    <property type="entry name" value="SNF2_RAD54_helicase_TF"/>
</dbReference>
<dbReference type="GO" id="GO:0005634">
    <property type="term" value="C:nucleus"/>
    <property type="evidence" value="ECO:0007669"/>
    <property type="project" value="TreeGrafter"/>
</dbReference>
<dbReference type="InParanoid" id="S2JWJ4"/>
<dbReference type="SMART" id="SM00490">
    <property type="entry name" value="HELICc"/>
    <property type="match status" value="1"/>
</dbReference>
<dbReference type="Gene3D" id="3.40.50.300">
    <property type="entry name" value="P-loop containing nucleotide triphosphate hydrolases"/>
    <property type="match status" value="1"/>
</dbReference>
<dbReference type="SUPFAM" id="SSF52540">
    <property type="entry name" value="P-loop containing nucleoside triphosphate hydrolases"/>
    <property type="match status" value="2"/>
</dbReference>
<proteinExistence type="predicted"/>
<keyword evidence="2" id="KW-0378">Hydrolase</keyword>
<protein>
    <recommendedName>
        <fullName evidence="8">Adenosinetriphosphatase</fullName>
    </recommendedName>
</protein>
<keyword evidence="3" id="KW-0067">ATP-binding</keyword>
<dbReference type="PROSITE" id="PS51192">
    <property type="entry name" value="HELICASE_ATP_BIND_1"/>
    <property type="match status" value="1"/>
</dbReference>
<gene>
    <name evidence="6" type="ORF">HMPREF1544_00241</name>
</gene>
<dbReference type="PANTHER" id="PTHR45626">
    <property type="entry name" value="TRANSCRIPTION TERMINATION FACTOR 2-RELATED"/>
    <property type="match status" value="1"/>
</dbReference>